<dbReference type="Gene3D" id="1.10.10.10">
    <property type="entry name" value="Winged helix-like DNA-binding domain superfamily/Winged helix DNA-binding domain"/>
    <property type="match status" value="1"/>
</dbReference>
<dbReference type="PANTHER" id="PTHR30154">
    <property type="entry name" value="LEUCINE-RESPONSIVE REGULATORY PROTEIN"/>
    <property type="match status" value="1"/>
</dbReference>
<dbReference type="EMBL" id="JACBYQ010000001">
    <property type="protein sequence ID" value="NYE95334.1"/>
    <property type="molecule type" value="Genomic_DNA"/>
</dbReference>
<evidence type="ECO:0000313" key="6">
    <source>
        <dbReference type="Proteomes" id="UP000521748"/>
    </source>
</evidence>
<keyword evidence="2 5" id="KW-0238">DNA-binding</keyword>
<dbReference type="RefSeq" id="WP_179388981.1">
    <property type="nucleotide sequence ID" value="NZ_JACBYQ010000001.1"/>
</dbReference>
<dbReference type="GO" id="GO:0043200">
    <property type="term" value="P:response to amino acid"/>
    <property type="evidence" value="ECO:0007669"/>
    <property type="project" value="TreeGrafter"/>
</dbReference>
<organism evidence="5 6">
    <name type="scientific">Psychromicrobium silvestre</name>
    <dbReference type="NCBI Taxonomy" id="1645614"/>
    <lineage>
        <taxon>Bacteria</taxon>
        <taxon>Bacillati</taxon>
        <taxon>Actinomycetota</taxon>
        <taxon>Actinomycetes</taxon>
        <taxon>Micrococcales</taxon>
        <taxon>Micrococcaceae</taxon>
        <taxon>Psychromicrobium</taxon>
    </lineage>
</organism>
<feature type="domain" description="HTH asnC-type" evidence="4">
    <location>
        <begin position="22"/>
        <end position="83"/>
    </location>
</feature>
<accession>A0A7Y9LTG9</accession>
<protein>
    <submittedName>
        <fullName evidence="5">DNA-binding Lrp family transcriptional regulator</fullName>
    </submittedName>
</protein>
<evidence type="ECO:0000256" key="2">
    <source>
        <dbReference type="ARBA" id="ARBA00023125"/>
    </source>
</evidence>
<dbReference type="Pfam" id="PF01037">
    <property type="entry name" value="AsnC_trans_reg"/>
    <property type="match status" value="1"/>
</dbReference>
<evidence type="ECO:0000256" key="3">
    <source>
        <dbReference type="ARBA" id="ARBA00023163"/>
    </source>
</evidence>
<dbReference type="Proteomes" id="UP000521748">
    <property type="component" value="Unassembled WGS sequence"/>
</dbReference>
<sequence>MSERPLQGLAARFNGKTEPVDVDAVDLELLRALAEDSRSSLKSLAQHVGLSSPAVSERISRLSAKGVIRKFSLDIDWSTLGYSTCSYISLSVKSGVDRNLVFGALLELPSVEEISIVTGGRDFLVKLRTAGFDDLRRVLAEELWIIEGVETTETQMAIYLQEVNDVAERRIEAIKGKKNPNG</sequence>
<dbReference type="InterPro" id="IPR011008">
    <property type="entry name" value="Dimeric_a/b-barrel"/>
</dbReference>
<dbReference type="SUPFAM" id="SSF46785">
    <property type="entry name" value="Winged helix' DNA-binding domain"/>
    <property type="match status" value="1"/>
</dbReference>
<name>A0A7Y9LTG9_9MICC</name>
<dbReference type="PROSITE" id="PS50956">
    <property type="entry name" value="HTH_ASNC_2"/>
    <property type="match status" value="1"/>
</dbReference>
<comment type="caution">
    <text evidence="5">The sequence shown here is derived from an EMBL/GenBank/DDBJ whole genome shotgun (WGS) entry which is preliminary data.</text>
</comment>
<evidence type="ECO:0000256" key="1">
    <source>
        <dbReference type="ARBA" id="ARBA00023015"/>
    </source>
</evidence>
<dbReference type="Pfam" id="PF13412">
    <property type="entry name" value="HTH_24"/>
    <property type="match status" value="1"/>
</dbReference>
<dbReference type="InterPro" id="IPR036388">
    <property type="entry name" value="WH-like_DNA-bd_sf"/>
</dbReference>
<dbReference type="SUPFAM" id="SSF54909">
    <property type="entry name" value="Dimeric alpha+beta barrel"/>
    <property type="match status" value="1"/>
</dbReference>
<dbReference type="PANTHER" id="PTHR30154:SF34">
    <property type="entry name" value="TRANSCRIPTIONAL REGULATOR AZLB"/>
    <property type="match status" value="1"/>
</dbReference>
<dbReference type="GO" id="GO:0005829">
    <property type="term" value="C:cytosol"/>
    <property type="evidence" value="ECO:0007669"/>
    <property type="project" value="TreeGrafter"/>
</dbReference>
<dbReference type="GO" id="GO:0043565">
    <property type="term" value="F:sequence-specific DNA binding"/>
    <property type="evidence" value="ECO:0007669"/>
    <property type="project" value="InterPro"/>
</dbReference>
<evidence type="ECO:0000259" key="4">
    <source>
        <dbReference type="PROSITE" id="PS50956"/>
    </source>
</evidence>
<reference evidence="5 6" key="1">
    <citation type="submission" date="2020-07" db="EMBL/GenBank/DDBJ databases">
        <title>Sequencing the genomes of 1000 actinobacteria strains.</title>
        <authorList>
            <person name="Klenk H.-P."/>
        </authorList>
    </citation>
    <scope>NUCLEOTIDE SEQUENCE [LARGE SCALE GENOMIC DNA]</scope>
    <source>
        <strain evidence="5 6">DSM 102047</strain>
    </source>
</reference>
<dbReference type="InterPro" id="IPR019887">
    <property type="entry name" value="Tscrpt_reg_AsnC/Lrp_C"/>
</dbReference>
<dbReference type="InterPro" id="IPR019888">
    <property type="entry name" value="Tscrpt_reg_AsnC-like"/>
</dbReference>
<keyword evidence="3" id="KW-0804">Transcription</keyword>
<dbReference type="PRINTS" id="PR00033">
    <property type="entry name" value="HTHASNC"/>
</dbReference>
<dbReference type="SMART" id="SM00344">
    <property type="entry name" value="HTH_ASNC"/>
    <property type="match status" value="1"/>
</dbReference>
<keyword evidence="6" id="KW-1185">Reference proteome</keyword>
<keyword evidence="1" id="KW-0805">Transcription regulation</keyword>
<dbReference type="InterPro" id="IPR000485">
    <property type="entry name" value="AsnC-type_HTH_dom"/>
</dbReference>
<evidence type="ECO:0000313" key="5">
    <source>
        <dbReference type="EMBL" id="NYE95334.1"/>
    </source>
</evidence>
<proteinExistence type="predicted"/>
<dbReference type="Gene3D" id="3.30.70.920">
    <property type="match status" value="1"/>
</dbReference>
<gene>
    <name evidence="5" type="ORF">FHU41_001555</name>
</gene>
<dbReference type="AlphaFoldDB" id="A0A7Y9LTG9"/>
<dbReference type="InterPro" id="IPR036390">
    <property type="entry name" value="WH_DNA-bd_sf"/>
</dbReference>